<keyword evidence="3" id="KW-1185">Reference proteome</keyword>
<dbReference type="Gene3D" id="3.30.70.1290">
    <property type="entry name" value="Transposase IS200-like"/>
    <property type="match status" value="1"/>
</dbReference>
<dbReference type="RefSeq" id="WP_084447530.1">
    <property type="nucleotide sequence ID" value="NZ_FWWW01000098.1"/>
</dbReference>
<dbReference type="NCBIfam" id="NF047646">
    <property type="entry name" value="REP_Tyr_transpos"/>
    <property type="match status" value="1"/>
</dbReference>
<name>A0A1W1W3D1_9BACT</name>
<sequence length="182" mass="21620">MSEKYKIQDLQKLYFVSFATVNWIDVFTRRLYNDIFVDSLRYCQQHKGLELYAWCLMTNQAHLIISSAADNLSSILRDLKRHTSRTILKAIQENEQESRREWMLWMFGRAGQRNAHNEQYQFWQQDNHPIELYSNQLQLQRLGYLHRNPVVAGFVDVPEDFLYSSARNYADRPGLLDVLLIG</sequence>
<evidence type="ECO:0000259" key="1">
    <source>
        <dbReference type="SMART" id="SM01321"/>
    </source>
</evidence>
<dbReference type="InterPro" id="IPR036515">
    <property type="entry name" value="Transposase_17_sf"/>
</dbReference>
<dbReference type="EMBL" id="FWWW01000098">
    <property type="protein sequence ID" value="SMC00106.1"/>
    <property type="molecule type" value="Genomic_DNA"/>
</dbReference>
<accession>A0A1W1W3D1</accession>
<evidence type="ECO:0000313" key="3">
    <source>
        <dbReference type="Proteomes" id="UP000192266"/>
    </source>
</evidence>
<evidence type="ECO:0000313" key="2">
    <source>
        <dbReference type="EMBL" id="SMC00106.1"/>
    </source>
</evidence>
<dbReference type="STRING" id="645990.SAMN00120144_2522"/>
<organism evidence="2 3">
    <name type="scientific">Hymenobacter roseosalivarius DSM 11622</name>
    <dbReference type="NCBI Taxonomy" id="645990"/>
    <lineage>
        <taxon>Bacteria</taxon>
        <taxon>Pseudomonadati</taxon>
        <taxon>Bacteroidota</taxon>
        <taxon>Cytophagia</taxon>
        <taxon>Cytophagales</taxon>
        <taxon>Hymenobacteraceae</taxon>
        <taxon>Hymenobacter</taxon>
    </lineage>
</organism>
<dbReference type="OrthoDB" id="9788881at2"/>
<dbReference type="Proteomes" id="UP000192266">
    <property type="component" value="Unassembled WGS sequence"/>
</dbReference>
<dbReference type="Pfam" id="PF01797">
    <property type="entry name" value="Y1_Tnp"/>
    <property type="match status" value="1"/>
</dbReference>
<dbReference type="InterPro" id="IPR052715">
    <property type="entry name" value="RAYT_transposase"/>
</dbReference>
<dbReference type="GO" id="GO:0043565">
    <property type="term" value="F:sequence-specific DNA binding"/>
    <property type="evidence" value="ECO:0007669"/>
    <property type="project" value="TreeGrafter"/>
</dbReference>
<gene>
    <name evidence="2" type="ORF">SAMN00120144_2522</name>
</gene>
<dbReference type="InterPro" id="IPR002686">
    <property type="entry name" value="Transposase_17"/>
</dbReference>
<protein>
    <recommendedName>
        <fullName evidence="1">Transposase IS200-like domain-containing protein</fullName>
    </recommendedName>
</protein>
<dbReference type="AlphaFoldDB" id="A0A1W1W3D1"/>
<dbReference type="PANTHER" id="PTHR36966">
    <property type="entry name" value="REP-ASSOCIATED TYROSINE TRANSPOSASE"/>
    <property type="match status" value="1"/>
</dbReference>
<dbReference type="GO" id="GO:0006313">
    <property type="term" value="P:DNA transposition"/>
    <property type="evidence" value="ECO:0007669"/>
    <property type="project" value="InterPro"/>
</dbReference>
<reference evidence="2 3" key="1">
    <citation type="submission" date="2017-04" db="EMBL/GenBank/DDBJ databases">
        <authorList>
            <person name="Afonso C.L."/>
            <person name="Miller P.J."/>
            <person name="Scott M.A."/>
            <person name="Spackman E."/>
            <person name="Goraichik I."/>
            <person name="Dimitrov K.M."/>
            <person name="Suarez D.L."/>
            <person name="Swayne D.E."/>
        </authorList>
    </citation>
    <scope>NUCLEOTIDE SEQUENCE [LARGE SCALE GENOMIC DNA]</scope>
    <source>
        <strain evidence="2 3">DSM 11622</strain>
    </source>
</reference>
<dbReference type="SUPFAM" id="SSF143422">
    <property type="entry name" value="Transposase IS200-like"/>
    <property type="match status" value="1"/>
</dbReference>
<feature type="domain" description="Transposase IS200-like" evidence="1">
    <location>
        <begin position="10"/>
        <end position="127"/>
    </location>
</feature>
<dbReference type="GO" id="GO:0004803">
    <property type="term" value="F:transposase activity"/>
    <property type="evidence" value="ECO:0007669"/>
    <property type="project" value="InterPro"/>
</dbReference>
<dbReference type="SMART" id="SM01321">
    <property type="entry name" value="Y1_Tnp"/>
    <property type="match status" value="1"/>
</dbReference>
<dbReference type="PANTHER" id="PTHR36966:SF1">
    <property type="entry name" value="REP-ASSOCIATED TYROSINE TRANSPOSASE"/>
    <property type="match status" value="1"/>
</dbReference>
<proteinExistence type="predicted"/>